<protein>
    <submittedName>
        <fullName evidence="1">DUF29 domain-containing protein</fullName>
    </submittedName>
</protein>
<proteinExistence type="predicted"/>
<dbReference type="Gene3D" id="1.20.1220.20">
    <property type="entry name" value="Uncharcterised protein PF01724"/>
    <property type="match status" value="1"/>
</dbReference>
<reference evidence="1 2" key="1">
    <citation type="submission" date="2022-04" db="EMBL/GenBank/DDBJ databases">
        <title>Positive selection, recombination, and allopatry shape intraspecific diversity of widespread and dominant cyanobacteria.</title>
        <authorList>
            <person name="Wei J."/>
            <person name="Shu W."/>
            <person name="Hu C."/>
        </authorList>
    </citation>
    <scope>NUCLEOTIDE SEQUENCE [LARGE SCALE GENOMIC DNA]</scope>
    <source>
        <strain evidence="1 2">AS-A4</strain>
    </source>
</reference>
<accession>A0ABV0KKZ2</accession>
<dbReference type="PANTHER" id="PTHR34235">
    <property type="entry name" value="SLR1203 PROTEIN-RELATED"/>
    <property type="match status" value="1"/>
</dbReference>
<dbReference type="Pfam" id="PF01724">
    <property type="entry name" value="DUF29"/>
    <property type="match status" value="1"/>
</dbReference>
<sequence length="163" mass="19207">MAHRSQVIVMTAKHPETSTSSTQLYDRDFYLWLQETAQLLRNGEFDRLDIENLVEEIESIGRSDKRSIESNLEIVLMHLLKYKYQPEQRSNSWRLTIFEHRGRLRKAFRESPSLRPYVTTEFEDCYRNARKKASIETGSTIATFPIDSPFTPEQALDEDYLPE</sequence>
<organism evidence="1 2">
    <name type="scientific">Stenomitos frigidus AS-A4</name>
    <dbReference type="NCBI Taxonomy" id="2933935"/>
    <lineage>
        <taxon>Bacteria</taxon>
        <taxon>Bacillati</taxon>
        <taxon>Cyanobacteriota</taxon>
        <taxon>Cyanophyceae</taxon>
        <taxon>Leptolyngbyales</taxon>
        <taxon>Leptolyngbyaceae</taxon>
        <taxon>Stenomitos</taxon>
    </lineage>
</organism>
<evidence type="ECO:0000313" key="2">
    <source>
        <dbReference type="Proteomes" id="UP001476950"/>
    </source>
</evidence>
<keyword evidence="2" id="KW-1185">Reference proteome</keyword>
<dbReference type="InterPro" id="IPR002636">
    <property type="entry name" value="DUF29"/>
</dbReference>
<dbReference type="EMBL" id="JAMPLM010000013">
    <property type="protein sequence ID" value="MEP1059874.1"/>
    <property type="molecule type" value="Genomic_DNA"/>
</dbReference>
<dbReference type="PANTHER" id="PTHR34235:SF3">
    <property type="entry name" value="SLR1203 PROTEIN"/>
    <property type="match status" value="1"/>
</dbReference>
<evidence type="ECO:0000313" key="1">
    <source>
        <dbReference type="EMBL" id="MEP1059874.1"/>
    </source>
</evidence>
<gene>
    <name evidence="1" type="ORF">NDI38_15655</name>
</gene>
<dbReference type="RefSeq" id="WP_242033544.1">
    <property type="nucleotide sequence ID" value="NZ_JAMPLM010000013.1"/>
</dbReference>
<dbReference type="Proteomes" id="UP001476950">
    <property type="component" value="Unassembled WGS sequence"/>
</dbReference>
<name>A0ABV0KKZ2_9CYAN</name>
<comment type="caution">
    <text evidence="1">The sequence shown here is derived from an EMBL/GenBank/DDBJ whole genome shotgun (WGS) entry which is preliminary data.</text>
</comment>